<evidence type="ECO:0000256" key="3">
    <source>
        <dbReference type="ARBA" id="ARBA00023002"/>
    </source>
</evidence>
<evidence type="ECO:0000313" key="7">
    <source>
        <dbReference type="EMBL" id="VCU70718.1"/>
    </source>
</evidence>
<accession>A0A3P4B4Y3</accession>
<dbReference type="EMBL" id="UWPJ01000023">
    <property type="protein sequence ID" value="VCU70718.1"/>
    <property type="molecule type" value="Genomic_DNA"/>
</dbReference>
<keyword evidence="8" id="KW-1185">Reference proteome</keyword>
<dbReference type="GO" id="GO:0046872">
    <property type="term" value="F:metal ion binding"/>
    <property type="evidence" value="ECO:0007669"/>
    <property type="project" value="UniProtKB-KW"/>
</dbReference>
<keyword evidence="4" id="KW-0408">Iron</keyword>
<gene>
    <name evidence="7" type="primary">tsaM1_7</name>
    <name evidence="7" type="ORF">PIGHUM_02794</name>
</gene>
<dbReference type="InterPro" id="IPR050584">
    <property type="entry name" value="Cholesterol_7-desaturase"/>
</dbReference>
<sequence length="345" mass="38824">MWAESLKPDLLVPLMILEQPLLFYRDQYGVAAALDDMCPHRLAPLSLGRLLPNGNLQCGYHGLEFDSSGQCVRNPHGSGRIPRACAVHRYTLVERHRLLWIWPGDETPDPGAIPDFSFLDEDSGYDVGPRDTIRMDSNYRNIIDNLMDLSHASFLHPDLLGNEETIQARIDIKQEGNSVQVRRDMNDVRPPLLRDLLFKQDGARVNMWNSIRWDAPSALLNDVGTYAPEADPAQFAGQLGCHILTPQTADTTLYFTAAAKQGPLASRSADGEVDFKARIAELRRTAFKDQDDPMIRAQQINIRLHPGVRPVLFEIDAAPVRCQRILNALIEEEQKRVSSRISEEP</sequence>
<keyword evidence="7" id="KW-0503">Monooxygenase</keyword>
<dbReference type="PROSITE" id="PS51296">
    <property type="entry name" value="RIESKE"/>
    <property type="match status" value="1"/>
</dbReference>
<dbReference type="InterPro" id="IPR044043">
    <property type="entry name" value="VanA_C_cat"/>
</dbReference>
<dbReference type="EC" id="1.14.14.-" evidence="7"/>
<dbReference type="PANTHER" id="PTHR21266">
    <property type="entry name" value="IRON-SULFUR DOMAIN CONTAINING PROTEIN"/>
    <property type="match status" value="1"/>
</dbReference>
<feature type="domain" description="Rieske" evidence="6">
    <location>
        <begin position="1"/>
        <end position="101"/>
    </location>
</feature>
<dbReference type="GO" id="GO:0004497">
    <property type="term" value="F:monooxygenase activity"/>
    <property type="evidence" value="ECO:0007669"/>
    <property type="project" value="UniProtKB-KW"/>
</dbReference>
<evidence type="ECO:0000256" key="5">
    <source>
        <dbReference type="ARBA" id="ARBA00023014"/>
    </source>
</evidence>
<keyword evidence="1" id="KW-0001">2Fe-2S</keyword>
<dbReference type="SUPFAM" id="SSF55961">
    <property type="entry name" value="Bet v1-like"/>
    <property type="match status" value="1"/>
</dbReference>
<dbReference type="Gene3D" id="3.90.380.10">
    <property type="entry name" value="Naphthalene 1,2-dioxygenase Alpha Subunit, Chain A, domain 1"/>
    <property type="match status" value="1"/>
</dbReference>
<keyword evidence="5" id="KW-0411">Iron-sulfur</keyword>
<dbReference type="InterPro" id="IPR017941">
    <property type="entry name" value="Rieske_2Fe-2S"/>
</dbReference>
<evidence type="ECO:0000256" key="1">
    <source>
        <dbReference type="ARBA" id="ARBA00022714"/>
    </source>
</evidence>
<evidence type="ECO:0000313" key="8">
    <source>
        <dbReference type="Proteomes" id="UP000277294"/>
    </source>
</evidence>
<evidence type="ECO:0000259" key="6">
    <source>
        <dbReference type="PROSITE" id="PS51296"/>
    </source>
</evidence>
<evidence type="ECO:0000256" key="4">
    <source>
        <dbReference type="ARBA" id="ARBA00023004"/>
    </source>
</evidence>
<dbReference type="AlphaFoldDB" id="A0A3P4B4Y3"/>
<dbReference type="InterPro" id="IPR036922">
    <property type="entry name" value="Rieske_2Fe-2S_sf"/>
</dbReference>
<proteinExistence type="predicted"/>
<keyword evidence="2" id="KW-0479">Metal-binding</keyword>
<dbReference type="PANTHER" id="PTHR21266:SF60">
    <property type="entry name" value="3-KETOSTEROID-9-ALPHA-MONOOXYGENASE, OXYGENASE COMPONENT"/>
    <property type="match status" value="1"/>
</dbReference>
<organism evidence="7 8">
    <name type="scientific">Pigmentiphaga humi</name>
    <dbReference type="NCBI Taxonomy" id="2478468"/>
    <lineage>
        <taxon>Bacteria</taxon>
        <taxon>Pseudomonadati</taxon>
        <taxon>Pseudomonadota</taxon>
        <taxon>Betaproteobacteria</taxon>
        <taxon>Burkholderiales</taxon>
        <taxon>Alcaligenaceae</taxon>
        <taxon>Pigmentiphaga</taxon>
    </lineage>
</organism>
<protein>
    <submittedName>
        <fullName evidence="7">Toluene-4-sulfonate monooxygenase system iron-sulfur subunit TsaM1</fullName>
        <ecNumber evidence="7">1.14.14.-</ecNumber>
    </submittedName>
</protein>
<dbReference type="Gene3D" id="2.102.10.10">
    <property type="entry name" value="Rieske [2Fe-2S] iron-sulphur domain"/>
    <property type="match status" value="1"/>
</dbReference>
<reference evidence="7 8" key="1">
    <citation type="submission" date="2018-10" db="EMBL/GenBank/DDBJ databases">
        <authorList>
            <person name="Criscuolo A."/>
        </authorList>
    </citation>
    <scope>NUCLEOTIDE SEQUENCE [LARGE SCALE GENOMIC DNA]</scope>
    <source>
        <strain evidence="7">DnA1</strain>
    </source>
</reference>
<dbReference type="Pfam" id="PF00355">
    <property type="entry name" value="Rieske"/>
    <property type="match status" value="1"/>
</dbReference>
<dbReference type="CDD" id="cd08878">
    <property type="entry name" value="RHO_alpha_C_DMO-like"/>
    <property type="match status" value="1"/>
</dbReference>
<dbReference type="Pfam" id="PF19112">
    <property type="entry name" value="VanA_C"/>
    <property type="match status" value="1"/>
</dbReference>
<dbReference type="SUPFAM" id="SSF50022">
    <property type="entry name" value="ISP domain"/>
    <property type="match status" value="1"/>
</dbReference>
<keyword evidence="3 7" id="KW-0560">Oxidoreductase</keyword>
<dbReference type="RefSeq" id="WP_281279082.1">
    <property type="nucleotide sequence ID" value="NZ_UWPJ01000023.1"/>
</dbReference>
<dbReference type="GO" id="GO:0051537">
    <property type="term" value="F:2 iron, 2 sulfur cluster binding"/>
    <property type="evidence" value="ECO:0007669"/>
    <property type="project" value="UniProtKB-KW"/>
</dbReference>
<dbReference type="Proteomes" id="UP000277294">
    <property type="component" value="Unassembled WGS sequence"/>
</dbReference>
<evidence type="ECO:0000256" key="2">
    <source>
        <dbReference type="ARBA" id="ARBA00022723"/>
    </source>
</evidence>
<name>A0A3P4B4Y3_9BURK</name>